<dbReference type="EMBL" id="UZAK01013616">
    <property type="protein sequence ID" value="VDP03160.1"/>
    <property type="molecule type" value="Genomic_DNA"/>
</dbReference>
<evidence type="ECO:0000313" key="2">
    <source>
        <dbReference type="Proteomes" id="UP000279833"/>
    </source>
</evidence>
<evidence type="ECO:0000313" key="1">
    <source>
        <dbReference type="EMBL" id="VDP03160.1"/>
    </source>
</evidence>
<organism evidence="3">
    <name type="scientific">Schistosoma curassoni</name>
    <dbReference type="NCBI Taxonomy" id="6186"/>
    <lineage>
        <taxon>Eukaryota</taxon>
        <taxon>Metazoa</taxon>
        <taxon>Spiralia</taxon>
        <taxon>Lophotrochozoa</taxon>
        <taxon>Platyhelminthes</taxon>
        <taxon>Trematoda</taxon>
        <taxon>Digenea</taxon>
        <taxon>Strigeidida</taxon>
        <taxon>Schistosomatoidea</taxon>
        <taxon>Schistosomatidae</taxon>
        <taxon>Schistosoma</taxon>
    </lineage>
</organism>
<evidence type="ECO:0000313" key="3">
    <source>
        <dbReference type="WBParaSite" id="SCUD_0000634401-mRNA-1"/>
    </source>
</evidence>
<reference evidence="1 2" key="2">
    <citation type="submission" date="2018-11" db="EMBL/GenBank/DDBJ databases">
        <authorList>
            <consortium name="Pathogen Informatics"/>
        </authorList>
    </citation>
    <scope>NUCLEOTIDE SEQUENCE [LARGE SCALE GENOMIC DNA]</scope>
    <source>
        <strain evidence="1">Dakar</strain>
        <strain evidence="2">Dakar, Senegal</strain>
    </source>
</reference>
<protein>
    <submittedName>
        <fullName evidence="1 3">Uncharacterized protein</fullName>
    </submittedName>
</protein>
<proteinExistence type="predicted"/>
<keyword evidence="2" id="KW-1185">Reference proteome</keyword>
<gene>
    <name evidence="1" type="ORF">SCUD_LOCUS6344</name>
</gene>
<dbReference type="AlphaFoldDB" id="A0A183JUF3"/>
<dbReference type="WBParaSite" id="SCUD_0000634401-mRNA-1">
    <property type="protein sequence ID" value="SCUD_0000634401-mRNA-1"/>
    <property type="gene ID" value="SCUD_0000634401"/>
</dbReference>
<accession>A0A183JUF3</accession>
<name>A0A183JUF3_9TREM</name>
<dbReference type="Proteomes" id="UP000279833">
    <property type="component" value="Unassembled WGS sequence"/>
</dbReference>
<sequence length="38" mass="4336">MIIPLTSIQFPQLTPILMLRMMSNPYQSSDLLVSEITL</sequence>
<reference evidence="3" key="1">
    <citation type="submission" date="2016-06" db="UniProtKB">
        <authorList>
            <consortium name="WormBaseParasite"/>
        </authorList>
    </citation>
    <scope>IDENTIFICATION</scope>
</reference>